<dbReference type="RefSeq" id="WP_119602730.1">
    <property type="nucleotide sequence ID" value="NZ_QXQA01000021.1"/>
</dbReference>
<dbReference type="SUPFAM" id="SSF55729">
    <property type="entry name" value="Acyl-CoA N-acyltransferases (Nat)"/>
    <property type="match status" value="1"/>
</dbReference>
<dbReference type="PANTHER" id="PTHR43792:SF9">
    <property type="entry name" value="RIBOSOMAL-PROTEIN-ALANINE ACETYLTRANSFERASE"/>
    <property type="match status" value="1"/>
</dbReference>
<evidence type="ECO:0000313" key="3">
    <source>
        <dbReference type="Proteomes" id="UP000266482"/>
    </source>
</evidence>
<dbReference type="PROSITE" id="PS51186">
    <property type="entry name" value="GNAT"/>
    <property type="match status" value="1"/>
</dbReference>
<sequence length="166" mass="18938">MAKFTFPSLETERLVLRLLTLKDGPAVFRHFADEEVTRFMDIAPCKDLQEAEEIIRFHLEDSGCRWGLFDKKNGELVGTSGYHCWVTKPERRAEIGFDLSKSYWGLGYMTEALKPILAYGFGPMNLERIEATVEPGNARSRRLLEKLGFQAGGELVEGLIYYDLKP</sequence>
<reference evidence="2 3" key="1">
    <citation type="submission" date="2018-09" db="EMBL/GenBank/DDBJ databases">
        <title>Paenibacillus aracenensis nov. sp. isolated from a cave in southern Spain.</title>
        <authorList>
            <person name="Jurado V."/>
            <person name="Gutierrez-Patricio S."/>
            <person name="Gonzalez-Pimentel J.L."/>
            <person name="Miller A.Z."/>
            <person name="Laiz L."/>
            <person name="Saiz-Jimenez C."/>
        </authorList>
    </citation>
    <scope>NUCLEOTIDE SEQUENCE [LARGE SCALE GENOMIC DNA]</scope>
    <source>
        <strain evidence="2 3">DSM 22867</strain>
    </source>
</reference>
<organism evidence="2 3">
    <name type="scientific">Paenibacillus nanensis</name>
    <dbReference type="NCBI Taxonomy" id="393251"/>
    <lineage>
        <taxon>Bacteria</taxon>
        <taxon>Bacillati</taxon>
        <taxon>Bacillota</taxon>
        <taxon>Bacilli</taxon>
        <taxon>Bacillales</taxon>
        <taxon>Paenibacillaceae</taxon>
        <taxon>Paenibacillus</taxon>
    </lineage>
</organism>
<dbReference type="InterPro" id="IPR000182">
    <property type="entry name" value="GNAT_dom"/>
</dbReference>
<gene>
    <name evidence="2" type="ORF">D3P08_24355</name>
</gene>
<dbReference type="AlphaFoldDB" id="A0A3A1UQ29"/>
<dbReference type="Proteomes" id="UP000266482">
    <property type="component" value="Unassembled WGS sequence"/>
</dbReference>
<dbReference type="InterPro" id="IPR016181">
    <property type="entry name" value="Acyl_CoA_acyltransferase"/>
</dbReference>
<dbReference type="Gene3D" id="3.40.630.30">
    <property type="match status" value="1"/>
</dbReference>
<name>A0A3A1UQ29_9BACL</name>
<dbReference type="InterPro" id="IPR051531">
    <property type="entry name" value="N-acetyltransferase"/>
</dbReference>
<proteinExistence type="predicted"/>
<dbReference type="PANTHER" id="PTHR43792">
    <property type="entry name" value="GNAT FAMILY, PUTATIVE (AFU_ORTHOLOGUE AFUA_3G00765)-RELATED-RELATED"/>
    <property type="match status" value="1"/>
</dbReference>
<dbReference type="Pfam" id="PF13302">
    <property type="entry name" value="Acetyltransf_3"/>
    <property type="match status" value="1"/>
</dbReference>
<protein>
    <submittedName>
        <fullName evidence="2">N-acetyltransferase</fullName>
    </submittedName>
</protein>
<keyword evidence="2" id="KW-0808">Transferase</keyword>
<evidence type="ECO:0000259" key="1">
    <source>
        <dbReference type="PROSITE" id="PS51186"/>
    </source>
</evidence>
<dbReference type="OrthoDB" id="9785602at2"/>
<comment type="caution">
    <text evidence="2">The sequence shown here is derived from an EMBL/GenBank/DDBJ whole genome shotgun (WGS) entry which is preliminary data.</text>
</comment>
<evidence type="ECO:0000313" key="2">
    <source>
        <dbReference type="EMBL" id="RIX48636.1"/>
    </source>
</evidence>
<feature type="domain" description="N-acetyltransferase" evidence="1">
    <location>
        <begin position="14"/>
        <end position="166"/>
    </location>
</feature>
<keyword evidence="3" id="KW-1185">Reference proteome</keyword>
<dbReference type="EMBL" id="QXQA01000021">
    <property type="protein sequence ID" value="RIX48636.1"/>
    <property type="molecule type" value="Genomic_DNA"/>
</dbReference>
<dbReference type="GO" id="GO:0005737">
    <property type="term" value="C:cytoplasm"/>
    <property type="evidence" value="ECO:0007669"/>
    <property type="project" value="TreeGrafter"/>
</dbReference>
<dbReference type="GO" id="GO:0008999">
    <property type="term" value="F:protein-N-terminal-alanine acetyltransferase activity"/>
    <property type="evidence" value="ECO:0007669"/>
    <property type="project" value="TreeGrafter"/>
</dbReference>
<accession>A0A3A1UQ29</accession>